<dbReference type="RefSeq" id="WP_169073755.1">
    <property type="nucleotide sequence ID" value="NZ_JABBXH010000001.1"/>
</dbReference>
<keyword evidence="1" id="KW-1133">Transmembrane helix</keyword>
<keyword evidence="1" id="KW-0812">Transmembrane</keyword>
<feature type="transmembrane region" description="Helical" evidence="1">
    <location>
        <begin position="30"/>
        <end position="47"/>
    </location>
</feature>
<organism evidence="2 3">
    <name type="scientific">Thalassotalea algicola</name>
    <dbReference type="NCBI Taxonomy" id="2716224"/>
    <lineage>
        <taxon>Bacteria</taxon>
        <taxon>Pseudomonadati</taxon>
        <taxon>Pseudomonadota</taxon>
        <taxon>Gammaproteobacteria</taxon>
        <taxon>Alteromonadales</taxon>
        <taxon>Colwelliaceae</taxon>
        <taxon>Thalassotalea</taxon>
    </lineage>
</organism>
<evidence type="ECO:0000256" key="1">
    <source>
        <dbReference type="SAM" id="Phobius"/>
    </source>
</evidence>
<feature type="transmembrane region" description="Helical" evidence="1">
    <location>
        <begin position="270"/>
        <end position="288"/>
    </location>
</feature>
<feature type="transmembrane region" description="Helical" evidence="1">
    <location>
        <begin position="96"/>
        <end position="114"/>
    </location>
</feature>
<dbReference type="Pfam" id="PF14897">
    <property type="entry name" value="EpsG"/>
    <property type="match status" value="1"/>
</dbReference>
<dbReference type="Proteomes" id="UP000568664">
    <property type="component" value="Unassembled WGS sequence"/>
</dbReference>
<accession>A0A7Y0L9J8</accession>
<dbReference type="InterPro" id="IPR049458">
    <property type="entry name" value="EpsG-like"/>
</dbReference>
<feature type="transmembrane region" description="Helical" evidence="1">
    <location>
        <begin position="236"/>
        <end position="258"/>
    </location>
</feature>
<feature type="transmembrane region" description="Helical" evidence="1">
    <location>
        <begin position="165"/>
        <end position="189"/>
    </location>
</feature>
<feature type="transmembrane region" description="Helical" evidence="1">
    <location>
        <begin position="294"/>
        <end position="312"/>
    </location>
</feature>
<feature type="transmembrane region" description="Helical" evidence="1">
    <location>
        <begin position="198"/>
        <end position="216"/>
    </location>
</feature>
<comment type="caution">
    <text evidence="2">The sequence shown here is derived from an EMBL/GenBank/DDBJ whole genome shotgun (WGS) entry which is preliminary data.</text>
</comment>
<keyword evidence="1" id="KW-0472">Membrane</keyword>
<dbReference type="EMBL" id="JABBXH010000001">
    <property type="protein sequence ID" value="NMP30450.1"/>
    <property type="molecule type" value="Genomic_DNA"/>
</dbReference>
<evidence type="ECO:0000313" key="2">
    <source>
        <dbReference type="EMBL" id="NMP30450.1"/>
    </source>
</evidence>
<gene>
    <name evidence="2" type="ORF">HII17_02645</name>
</gene>
<name>A0A7Y0L9J8_9GAMM</name>
<dbReference type="AlphaFoldDB" id="A0A7Y0L9J8"/>
<reference evidence="2 3" key="1">
    <citation type="submission" date="2020-04" db="EMBL/GenBank/DDBJ databases">
        <title>Thalassotalea sp. M1531, isolated from the surface of marine red alga.</title>
        <authorList>
            <person name="Pang L."/>
            <person name="Lu D.-C."/>
        </authorList>
    </citation>
    <scope>NUCLEOTIDE SEQUENCE [LARGE SCALE GENOMIC DNA]</scope>
    <source>
        <strain evidence="2 3">M1531</strain>
    </source>
</reference>
<protein>
    <submittedName>
        <fullName evidence="2">EpsG family protein</fullName>
    </submittedName>
</protein>
<sequence length="359" mass="41010">MLPYFIANFTALAFFHIAFRQKLSTAACYLLIFFSSIPLIVIAGLKFRKVGTDTGSYVFFYNHIISFTDAFDMASEHGEIGYWLLNSLGHQISDNYFALFTLTAIIITACYMYALKQFNLKTLSLFTLLFIGPYYFQLNGNRQAISIAIFAISTIFIIKEQPIKYIISILVGFLFHKSMIICLPIYFIFRGQIKPRKIALILLGFFIFIVFFQSFINVASGVDSRYSSYGDARSESGGVVVSLFNIILLAWFFIVRIINRQYLANRTYDVLLSLYLLGALVSIISMVLSVDPSGFLRLSVYFIQLNMFLLPLSVMSFKDNQTRHVIVFAAILLMMAYFYMTTSTFSNLTPYRFNPILGL</sequence>
<feature type="transmembrane region" description="Helical" evidence="1">
    <location>
        <begin position="324"/>
        <end position="340"/>
    </location>
</feature>
<evidence type="ECO:0000313" key="3">
    <source>
        <dbReference type="Proteomes" id="UP000568664"/>
    </source>
</evidence>
<proteinExistence type="predicted"/>
<keyword evidence="3" id="KW-1185">Reference proteome</keyword>